<evidence type="ECO:0000313" key="2">
    <source>
        <dbReference type="Proteomes" id="UP000521943"/>
    </source>
</evidence>
<name>A0A8H6M1B5_9AGAR</name>
<dbReference type="OrthoDB" id="3060280at2759"/>
<gene>
    <name evidence="1" type="ORF">DFP72DRAFT_851541</name>
</gene>
<sequence length="347" mass="38247">MEASSVDRRESSGDASLLSLANETLTIVAALLASAPVALTRFMLACRRTVDVGEHVRYSSLILSGAQGRRLMAALLSGSTNIPSLLGWADSDLHLNTALLADVLPRLSNLKALWLDANPLDAIHLMERMKKNGIVRSRVHPALVIGDMASGSPSSSLTLVSLDVAHFLDHDDLANFLSASENTVLGDTLETLSLKLGKSLDIGLALPLVRHAYPNLRNFSLEQKQLDIRAVLDCFTVPSLPWRKLRVLVLNRLYPYRIPRWGTTFACEGLSKDDMAALLSRISVWVESFGRLGGYGYFVRKVFKYPDVERHADGWTSIFGEQLELDRFVESSLNRVPQPVGVDWVVV</sequence>
<proteinExistence type="predicted"/>
<dbReference type="EMBL" id="JACGCI010000055">
    <property type="protein sequence ID" value="KAF6750740.1"/>
    <property type="molecule type" value="Genomic_DNA"/>
</dbReference>
<keyword evidence="2" id="KW-1185">Reference proteome</keyword>
<protein>
    <submittedName>
        <fullName evidence="1">Uncharacterized protein</fullName>
    </submittedName>
</protein>
<comment type="caution">
    <text evidence="1">The sequence shown here is derived from an EMBL/GenBank/DDBJ whole genome shotgun (WGS) entry which is preliminary data.</text>
</comment>
<accession>A0A8H6M1B5</accession>
<reference evidence="1 2" key="1">
    <citation type="submission" date="2020-07" db="EMBL/GenBank/DDBJ databases">
        <title>Comparative genomics of pyrophilous fungi reveals a link between fire events and developmental genes.</title>
        <authorList>
            <consortium name="DOE Joint Genome Institute"/>
            <person name="Steindorff A.S."/>
            <person name="Carver A."/>
            <person name="Calhoun S."/>
            <person name="Stillman K."/>
            <person name="Liu H."/>
            <person name="Lipzen A."/>
            <person name="Pangilinan J."/>
            <person name="Labutti K."/>
            <person name="Bruns T.D."/>
            <person name="Grigoriev I.V."/>
        </authorList>
    </citation>
    <scope>NUCLEOTIDE SEQUENCE [LARGE SCALE GENOMIC DNA]</scope>
    <source>
        <strain evidence="1 2">CBS 144469</strain>
    </source>
</reference>
<dbReference type="Proteomes" id="UP000521943">
    <property type="component" value="Unassembled WGS sequence"/>
</dbReference>
<dbReference type="AlphaFoldDB" id="A0A8H6M1B5"/>
<organism evidence="1 2">
    <name type="scientific">Ephemerocybe angulata</name>
    <dbReference type="NCBI Taxonomy" id="980116"/>
    <lineage>
        <taxon>Eukaryota</taxon>
        <taxon>Fungi</taxon>
        <taxon>Dikarya</taxon>
        <taxon>Basidiomycota</taxon>
        <taxon>Agaricomycotina</taxon>
        <taxon>Agaricomycetes</taxon>
        <taxon>Agaricomycetidae</taxon>
        <taxon>Agaricales</taxon>
        <taxon>Agaricineae</taxon>
        <taxon>Psathyrellaceae</taxon>
        <taxon>Ephemerocybe</taxon>
    </lineage>
</organism>
<evidence type="ECO:0000313" key="1">
    <source>
        <dbReference type="EMBL" id="KAF6750740.1"/>
    </source>
</evidence>